<organism evidence="3 4">
    <name type="scientific">Vibrio neptunius</name>
    <dbReference type="NCBI Taxonomy" id="170651"/>
    <lineage>
        <taxon>Bacteria</taxon>
        <taxon>Pseudomonadati</taxon>
        <taxon>Pseudomonadota</taxon>
        <taxon>Gammaproteobacteria</taxon>
        <taxon>Vibrionales</taxon>
        <taxon>Vibrionaceae</taxon>
        <taxon>Vibrio</taxon>
    </lineage>
</organism>
<accession>A0ABS3A027</accession>
<sequence length="388" mass="42078">MMKNQNLSVLVASSPALDSYHLSLAFAERGITQLTQVSLDREQIIKQALINNHSVIALDVIGLPIEEAQSLVSNLVHRTGCKVVAIGDDEKIAYYRSLLSVGALEYLVNPIAPDALVSLDFGQEHNGNQRGKRISVVGTKGGVGTSTIVANLARMMNSRGQSTAVADLDFASGDLDLHFDVQGNTALVEMLQYPERLEPVVFERSGITVQPDLTLFTGYLSLDTGPFWPDKNALEHFSKYCLDHADNLIFDIPSFSLRDQVGMSVLKSADVRVIVVEPTLPSIRNAGQIFSLLSTGDPTGHAKENLLVVNHTKSNKASLIALNDVHRALGIDIDVAVPFAPNHFLAKGSLGQSAIKGNRKVSRAFSDLADKVEGTQPSRSLRFWKRGA</sequence>
<dbReference type="Proteomes" id="UP000779070">
    <property type="component" value="Unassembled WGS sequence"/>
</dbReference>
<evidence type="ECO:0000313" key="3">
    <source>
        <dbReference type="EMBL" id="MBN3577194.1"/>
    </source>
</evidence>
<protein>
    <submittedName>
        <fullName evidence="3">P-loop NTPase</fullName>
    </submittedName>
</protein>
<dbReference type="InterPro" id="IPR011006">
    <property type="entry name" value="CheY-like_superfamily"/>
</dbReference>
<comment type="caution">
    <text evidence="3">The sequence shown here is derived from an EMBL/GenBank/DDBJ whole genome shotgun (WGS) entry which is preliminary data.</text>
</comment>
<dbReference type="Gene3D" id="3.40.50.300">
    <property type="entry name" value="P-loop containing nucleotide triphosphate hydrolases"/>
    <property type="match status" value="1"/>
</dbReference>
<dbReference type="SUPFAM" id="SSF52540">
    <property type="entry name" value="P-loop containing nucleoside triphosphate hydrolases"/>
    <property type="match status" value="1"/>
</dbReference>
<proteinExistence type="predicted"/>
<keyword evidence="4" id="KW-1185">Reference proteome</keyword>
<keyword evidence="1" id="KW-0547">Nucleotide-binding</keyword>
<dbReference type="PANTHER" id="PTHR43384:SF6">
    <property type="entry name" value="SEPTUM SITE-DETERMINING PROTEIN MIND HOMOLOG, CHLOROPLASTIC"/>
    <property type="match status" value="1"/>
</dbReference>
<reference evidence="3 4" key="1">
    <citation type="submission" date="2021-02" db="EMBL/GenBank/DDBJ databases">
        <title>Draft Genome Sequences of 5 Vibrio neptunius Strains Isolated From of Bivalve Hatcheries.</title>
        <authorList>
            <person name="Galvis F."/>
            <person name="Barja J.L."/>
            <person name="Lemos M.L."/>
            <person name="Balado M."/>
        </authorList>
    </citation>
    <scope>NUCLEOTIDE SEQUENCE [LARGE SCALE GENOMIC DNA]</scope>
    <source>
        <strain evidence="3 4">PP-145.98</strain>
    </source>
</reference>
<dbReference type="SUPFAM" id="SSF52172">
    <property type="entry name" value="CheY-like"/>
    <property type="match status" value="1"/>
</dbReference>
<evidence type="ECO:0000256" key="1">
    <source>
        <dbReference type="ARBA" id="ARBA00022741"/>
    </source>
</evidence>
<dbReference type="EMBL" id="JAFHLB010000005">
    <property type="protein sequence ID" value="MBN3577194.1"/>
    <property type="molecule type" value="Genomic_DNA"/>
</dbReference>
<dbReference type="Pfam" id="PF10609">
    <property type="entry name" value="ParA"/>
    <property type="match status" value="1"/>
</dbReference>
<dbReference type="RefSeq" id="WP_206369304.1">
    <property type="nucleotide sequence ID" value="NZ_CAWPTM010000112.1"/>
</dbReference>
<gene>
    <name evidence="3" type="ORF">JYA62_05865</name>
</gene>
<dbReference type="PANTHER" id="PTHR43384">
    <property type="entry name" value="SEPTUM SITE-DETERMINING PROTEIN MIND HOMOLOG, CHLOROPLASTIC-RELATED"/>
    <property type="match status" value="1"/>
</dbReference>
<evidence type="ECO:0000256" key="2">
    <source>
        <dbReference type="ARBA" id="ARBA00022840"/>
    </source>
</evidence>
<dbReference type="InterPro" id="IPR033756">
    <property type="entry name" value="YlxH/NBP35"/>
</dbReference>
<keyword evidence="2" id="KW-0067">ATP-binding</keyword>
<dbReference type="Gene3D" id="3.40.50.2300">
    <property type="match status" value="1"/>
</dbReference>
<name>A0ABS3A027_9VIBR</name>
<dbReference type="InterPro" id="IPR050625">
    <property type="entry name" value="ParA/MinD_ATPase"/>
</dbReference>
<evidence type="ECO:0000313" key="4">
    <source>
        <dbReference type="Proteomes" id="UP000779070"/>
    </source>
</evidence>
<dbReference type="InterPro" id="IPR027417">
    <property type="entry name" value="P-loop_NTPase"/>
</dbReference>